<evidence type="ECO:0000256" key="3">
    <source>
        <dbReference type="ARBA" id="ARBA00022448"/>
    </source>
</evidence>
<proteinExistence type="inferred from homology"/>
<evidence type="ECO:0000256" key="2">
    <source>
        <dbReference type="ARBA" id="ARBA00008064"/>
    </source>
</evidence>
<dbReference type="Gene3D" id="2.60.40.3110">
    <property type="match status" value="1"/>
</dbReference>
<keyword evidence="5 9" id="KW-0812">Transmembrane</keyword>
<feature type="domain" description="PapC N-terminal" evidence="11">
    <location>
        <begin position="5"/>
        <end position="146"/>
    </location>
</feature>
<dbReference type="InterPro" id="IPR000015">
    <property type="entry name" value="Fimb_usher"/>
</dbReference>
<dbReference type="InterPro" id="IPR043142">
    <property type="entry name" value="PapC-like_C_sf"/>
</dbReference>
<evidence type="ECO:0000259" key="10">
    <source>
        <dbReference type="Pfam" id="PF13953"/>
    </source>
</evidence>
<comment type="similarity">
    <text evidence="2 9">Belongs to the fimbrial export usher family.</text>
</comment>
<evidence type="ECO:0000256" key="4">
    <source>
        <dbReference type="ARBA" id="ARBA00022452"/>
    </source>
</evidence>
<keyword evidence="13" id="KW-1185">Reference proteome</keyword>
<sequence>MKAFEFDEKMFADLGETNIDLSQFSGPTNQYNGLYYADIYVNDTLTHQNQRIELATIDQEISFCFTQNILDELPLKQRDLKFSNTRKDNCPILTTDDPDIKINFSGQNNELHLAFPHKYIENIDTSWAPVSARDHGIAGIIFDYSLISSHDRRKRYGAYTSNKNLSSYGTVGANFGRFRVRADYQYSRKDSEGHFEWDKIYAFTDIGSLNSKLYVGELYTKSNLFDTFRFKGISLFSDEQMKPSYLRGYAPEITGLANSNAIVTLRQYGSVIRTIQVPPGPFSITDLPSGFSGPVDVTVEEDNGQTQRYQVDIANVPFLTRKGDIRYAANIGKISPLNNNKNSDYGNALSFDSSIGLTNTFSLLEGIMLTSNGKYQSYNLGLGMNLGLFGALSFDITHAKNSAYEKESFHGERYRINYSKRFFRYSTLSLSAVHSTDGYTTMQNYIYLKQNQTTRNINREKNRFTLSLSQNIPSISSSISLSISKNSYWGKNSSEYYNASFNKHFRTGYLDGSSITFSYSRNDAGYTQDKENRFALYVTIPLGKNSRNRVHYNSSYSDLTRQQSHDVTYYNYYNKNNFSDYFTVGTRAYRRPDYSGGNEYSLNASIDNTSRYGRVYATAEYAKDNQRATLGLDSSITITQHGIATNPRVYNDSARIIIDGGVSGVHIENSSAATNIFGLAGIHNVSAYYPLTYKIDNDNLPSEVEIQNSVFKLAVSDGAIAYRSTNPVTGGKAIVKIMLANGNYPPFGSMVYHNDNFEREISMVSEEGMAYLSGINKQARYQLKWGKEESCQFTIKQNDPESLNNIICQ</sequence>
<evidence type="ECO:0000259" key="11">
    <source>
        <dbReference type="Pfam" id="PF13954"/>
    </source>
</evidence>
<dbReference type="InterPro" id="IPR042186">
    <property type="entry name" value="FimD_plug_dom"/>
</dbReference>
<dbReference type="PROSITE" id="PS01151">
    <property type="entry name" value="FIMBRIAL_USHER"/>
    <property type="match status" value="1"/>
</dbReference>
<evidence type="ECO:0000256" key="6">
    <source>
        <dbReference type="ARBA" id="ARBA00022729"/>
    </source>
</evidence>
<dbReference type="Gene3D" id="2.60.40.2070">
    <property type="match status" value="1"/>
</dbReference>
<keyword evidence="9" id="KW-1029">Fimbrium biogenesis</keyword>
<evidence type="ECO:0000256" key="8">
    <source>
        <dbReference type="ARBA" id="ARBA00023237"/>
    </source>
</evidence>
<evidence type="ECO:0000256" key="1">
    <source>
        <dbReference type="ARBA" id="ARBA00004571"/>
    </source>
</evidence>
<evidence type="ECO:0000256" key="5">
    <source>
        <dbReference type="ARBA" id="ARBA00022692"/>
    </source>
</evidence>
<dbReference type="InterPro" id="IPR025885">
    <property type="entry name" value="PapC_N"/>
</dbReference>
<dbReference type="PANTHER" id="PTHR30451">
    <property type="entry name" value="OUTER MEMBRANE USHER PROTEIN"/>
    <property type="match status" value="1"/>
</dbReference>
<dbReference type="Gene3D" id="3.10.20.410">
    <property type="match status" value="1"/>
</dbReference>
<dbReference type="PANTHER" id="PTHR30451:SF4">
    <property type="entry name" value="OUTER MEMBRANE USHER PROTEIN YQIG-RELATED"/>
    <property type="match status" value="1"/>
</dbReference>
<dbReference type="RefSeq" id="WP_242151697.1">
    <property type="nucleotide sequence ID" value="NZ_CP093379.1"/>
</dbReference>
<dbReference type="EMBL" id="CP093379">
    <property type="protein sequence ID" value="UNM97010.1"/>
    <property type="molecule type" value="Genomic_DNA"/>
</dbReference>
<dbReference type="Pfam" id="PF00577">
    <property type="entry name" value="Usher"/>
    <property type="match status" value="1"/>
</dbReference>
<evidence type="ECO:0000313" key="13">
    <source>
        <dbReference type="Proteomes" id="UP000829542"/>
    </source>
</evidence>
<dbReference type="InterPro" id="IPR018030">
    <property type="entry name" value="Fimbrial_membr_usher_CS"/>
</dbReference>
<dbReference type="Pfam" id="PF13953">
    <property type="entry name" value="PapC_C"/>
    <property type="match status" value="1"/>
</dbReference>
<feature type="domain" description="PapC-like C-terminal" evidence="10">
    <location>
        <begin position="735"/>
        <end position="795"/>
    </location>
</feature>
<accession>A0ABY3X421</accession>
<comment type="subcellular location">
    <subcellularLocation>
        <location evidence="1 9">Cell outer membrane</location>
        <topology evidence="1 9">Multi-pass membrane protein</topology>
    </subcellularLocation>
</comment>
<keyword evidence="4" id="KW-1134">Transmembrane beta strand</keyword>
<evidence type="ECO:0000256" key="7">
    <source>
        <dbReference type="ARBA" id="ARBA00023136"/>
    </source>
</evidence>
<name>A0ABY3X421_9GAMM</name>
<dbReference type="Pfam" id="PF13954">
    <property type="entry name" value="PapC_N"/>
    <property type="match status" value="1"/>
</dbReference>
<protein>
    <submittedName>
        <fullName evidence="12">Fimbrial biogenesis outer membrane usher protein</fullName>
    </submittedName>
</protein>
<dbReference type="InterPro" id="IPR025949">
    <property type="entry name" value="PapC-like_C"/>
</dbReference>
<keyword evidence="7 9" id="KW-0472">Membrane</keyword>
<keyword evidence="3 9" id="KW-0813">Transport</keyword>
<evidence type="ECO:0000256" key="9">
    <source>
        <dbReference type="RuleBase" id="RU003884"/>
    </source>
</evidence>
<organism evidence="12 13">
    <name type="scientific">Ignatzschineria rhizosphaerae</name>
    <dbReference type="NCBI Taxonomy" id="2923279"/>
    <lineage>
        <taxon>Bacteria</taxon>
        <taxon>Pseudomonadati</taxon>
        <taxon>Pseudomonadota</taxon>
        <taxon>Gammaproteobacteria</taxon>
        <taxon>Cardiobacteriales</taxon>
        <taxon>Ignatzschineriaceae</taxon>
        <taxon>Ignatzschineria</taxon>
    </lineage>
</organism>
<dbReference type="Gene3D" id="2.60.40.2610">
    <property type="entry name" value="Outer membrane usher protein FimD, plug domain"/>
    <property type="match status" value="1"/>
</dbReference>
<dbReference type="SUPFAM" id="SSF141729">
    <property type="entry name" value="FimD N-terminal domain-like"/>
    <property type="match status" value="1"/>
</dbReference>
<dbReference type="Proteomes" id="UP000829542">
    <property type="component" value="Chromosome"/>
</dbReference>
<evidence type="ECO:0000313" key="12">
    <source>
        <dbReference type="EMBL" id="UNM97010.1"/>
    </source>
</evidence>
<dbReference type="InterPro" id="IPR037224">
    <property type="entry name" value="PapC_N_sf"/>
</dbReference>
<keyword evidence="6" id="KW-0732">Signal</keyword>
<keyword evidence="8 9" id="KW-0998">Cell outer membrane</keyword>
<gene>
    <name evidence="12" type="ORF">MMG00_03935</name>
</gene>
<reference evidence="12 13" key="1">
    <citation type="submission" date="2022-03" db="EMBL/GenBank/DDBJ databases">
        <title>Ignatzschineria rhizosphaerae HR5S32.</title>
        <authorList>
            <person name="Sun J.Q."/>
            <person name="Feng J.Y."/>
        </authorList>
    </citation>
    <scope>NUCLEOTIDE SEQUENCE [LARGE SCALE GENOMIC DNA]</scope>
    <source>
        <strain evidence="12 13">HR5S32</strain>
    </source>
</reference>